<comment type="caution">
    <text evidence="1">The sequence shown here is derived from an EMBL/GenBank/DDBJ whole genome shotgun (WGS) entry which is preliminary data.</text>
</comment>
<dbReference type="AlphaFoldDB" id="A0A7V4U1V7"/>
<sequence length="157" mass="18872">MSQILEIPVIHMLNDLDKEFIQSLQVSTDRSYRGFRHIEFEIDKEKSVYFYILDKQEDYFTQSIWDRTIPRAPFTLFLVEEINHTVQDLITQYERKYATPYFIFIPFDKSVEDKSNDLAQEDNESVFYFNSDEENGVIKTLLSALKQFTERREEVEK</sequence>
<protein>
    <submittedName>
        <fullName evidence="1">Uncharacterized protein</fullName>
    </submittedName>
</protein>
<name>A0A7V4U1V7_CALAY</name>
<accession>A0A7V4U1V7</accession>
<reference evidence="1" key="1">
    <citation type="journal article" date="2020" name="mSystems">
        <title>Genome- and Community-Level Interaction Insights into Carbon Utilization and Element Cycling Functions of Hydrothermarchaeota in Hydrothermal Sediment.</title>
        <authorList>
            <person name="Zhou Z."/>
            <person name="Liu Y."/>
            <person name="Xu W."/>
            <person name="Pan J."/>
            <person name="Luo Z.H."/>
            <person name="Li M."/>
        </authorList>
    </citation>
    <scope>NUCLEOTIDE SEQUENCE [LARGE SCALE GENOMIC DNA]</scope>
    <source>
        <strain evidence="1">HyVt-577</strain>
    </source>
</reference>
<dbReference type="EMBL" id="DRQG01000097">
    <property type="protein sequence ID" value="HGY56098.1"/>
    <property type="molecule type" value="Genomic_DNA"/>
</dbReference>
<evidence type="ECO:0000313" key="1">
    <source>
        <dbReference type="EMBL" id="HGY56098.1"/>
    </source>
</evidence>
<organism evidence="1">
    <name type="scientific">Caldithrix abyssi</name>
    <dbReference type="NCBI Taxonomy" id="187145"/>
    <lineage>
        <taxon>Bacteria</taxon>
        <taxon>Pseudomonadati</taxon>
        <taxon>Calditrichota</taxon>
        <taxon>Calditrichia</taxon>
        <taxon>Calditrichales</taxon>
        <taxon>Calditrichaceae</taxon>
        <taxon>Caldithrix</taxon>
    </lineage>
</organism>
<proteinExistence type="predicted"/>
<dbReference type="Proteomes" id="UP000885779">
    <property type="component" value="Unassembled WGS sequence"/>
</dbReference>
<gene>
    <name evidence="1" type="ORF">ENK44_10365</name>
</gene>